<evidence type="ECO:0000313" key="2">
    <source>
        <dbReference type="Proteomes" id="UP001139414"/>
    </source>
</evidence>
<dbReference type="PROSITE" id="PS51257">
    <property type="entry name" value="PROKAR_LIPOPROTEIN"/>
    <property type="match status" value="1"/>
</dbReference>
<name>A0A9X1LJ37_9FLAO</name>
<reference evidence="1" key="1">
    <citation type="submission" date="2021-10" db="EMBL/GenBank/DDBJ databases">
        <title>Gramella sp. ASW11-100T, isolated from marine sediment.</title>
        <authorList>
            <person name="Xia C."/>
        </authorList>
    </citation>
    <scope>NUCLEOTIDE SEQUENCE</scope>
    <source>
        <strain evidence="1">ASW11-100</strain>
    </source>
</reference>
<sequence>MPIIYRNYLLVFLIASFFLSCAAYKSEPTEYYLDETGKSIEGSTFMAKFHDSANPYAAWNYIAKDSGMVSEISHLKYETYLVSYEKFLLQMEQLTGKNFYDNPTFILSYNFRDDYCTNDRPPNDYSKIRINQRFNYLNPKIKTLKKEYRNTEFLKIFESGISLPEFSEKQRAYFFLDSTNFLREKVFRNPTLCGSYAIIKPNGQMLIRNGEYGLSGISNHLDPDIWNTFFDQ</sequence>
<dbReference type="AlphaFoldDB" id="A0A9X1LJ37"/>
<dbReference type="RefSeq" id="WP_229339858.1">
    <property type="nucleotide sequence ID" value="NZ_JAJBZG010000002.1"/>
</dbReference>
<gene>
    <name evidence="1" type="ORF">LGQ90_07830</name>
</gene>
<proteinExistence type="predicted"/>
<accession>A0A9X1LJ37</accession>
<dbReference type="Proteomes" id="UP001139414">
    <property type="component" value="Unassembled WGS sequence"/>
</dbReference>
<keyword evidence="2" id="KW-1185">Reference proteome</keyword>
<evidence type="ECO:0008006" key="3">
    <source>
        <dbReference type="Google" id="ProtNLM"/>
    </source>
</evidence>
<protein>
    <recommendedName>
        <fullName evidence="3">Lipoprotein</fullName>
    </recommendedName>
</protein>
<dbReference type="EMBL" id="JAJBZG010000002">
    <property type="protein sequence ID" value="MCB7481169.1"/>
    <property type="molecule type" value="Genomic_DNA"/>
</dbReference>
<comment type="caution">
    <text evidence="1">The sequence shown here is derived from an EMBL/GenBank/DDBJ whole genome shotgun (WGS) entry which is preliminary data.</text>
</comment>
<organism evidence="1 2">
    <name type="scientific">Christiangramia sediminis</name>
    <dbReference type="NCBI Taxonomy" id="2881336"/>
    <lineage>
        <taxon>Bacteria</taxon>
        <taxon>Pseudomonadati</taxon>
        <taxon>Bacteroidota</taxon>
        <taxon>Flavobacteriia</taxon>
        <taxon>Flavobacteriales</taxon>
        <taxon>Flavobacteriaceae</taxon>
        <taxon>Christiangramia</taxon>
    </lineage>
</organism>
<evidence type="ECO:0000313" key="1">
    <source>
        <dbReference type="EMBL" id="MCB7481169.1"/>
    </source>
</evidence>